<protein>
    <submittedName>
        <fullName evidence="2">Uncharacterized protein</fullName>
    </submittedName>
</protein>
<organism evidence="2 3">
    <name type="scientific">Diploptera punctata</name>
    <name type="common">Pacific beetle cockroach</name>
    <dbReference type="NCBI Taxonomy" id="6984"/>
    <lineage>
        <taxon>Eukaryota</taxon>
        <taxon>Metazoa</taxon>
        <taxon>Ecdysozoa</taxon>
        <taxon>Arthropoda</taxon>
        <taxon>Hexapoda</taxon>
        <taxon>Insecta</taxon>
        <taxon>Pterygota</taxon>
        <taxon>Neoptera</taxon>
        <taxon>Polyneoptera</taxon>
        <taxon>Dictyoptera</taxon>
        <taxon>Blattodea</taxon>
        <taxon>Blaberoidea</taxon>
        <taxon>Blaberidae</taxon>
        <taxon>Diplopterinae</taxon>
        <taxon>Diploptera</taxon>
    </lineage>
</organism>
<evidence type="ECO:0000256" key="1">
    <source>
        <dbReference type="SAM" id="SignalP"/>
    </source>
</evidence>
<dbReference type="AlphaFoldDB" id="A0AAD8E848"/>
<reference evidence="2" key="1">
    <citation type="journal article" date="2023" name="IScience">
        <title>Live-bearing cockroach genome reveals convergent evolutionary mechanisms linked to viviparity in insects and beyond.</title>
        <authorList>
            <person name="Fouks B."/>
            <person name="Harrison M.C."/>
            <person name="Mikhailova A.A."/>
            <person name="Marchal E."/>
            <person name="English S."/>
            <person name="Carruthers M."/>
            <person name="Jennings E.C."/>
            <person name="Chiamaka E.L."/>
            <person name="Frigard R.A."/>
            <person name="Pippel M."/>
            <person name="Attardo G.M."/>
            <person name="Benoit J.B."/>
            <person name="Bornberg-Bauer E."/>
            <person name="Tobe S.S."/>
        </authorList>
    </citation>
    <scope>NUCLEOTIDE SEQUENCE</scope>
    <source>
        <tissue evidence="2">Testes</tissue>
    </source>
</reference>
<proteinExistence type="predicted"/>
<reference evidence="2" key="2">
    <citation type="submission" date="2023-05" db="EMBL/GenBank/DDBJ databases">
        <authorList>
            <person name="Fouks B."/>
        </authorList>
    </citation>
    <scope>NUCLEOTIDE SEQUENCE</scope>
    <source>
        <strain evidence="2">Stay&amp;Tobe</strain>
        <tissue evidence="2">Testes</tissue>
    </source>
</reference>
<dbReference type="Proteomes" id="UP001233999">
    <property type="component" value="Unassembled WGS sequence"/>
</dbReference>
<gene>
    <name evidence="2" type="ORF">L9F63_004195</name>
</gene>
<evidence type="ECO:0000313" key="3">
    <source>
        <dbReference type="Proteomes" id="UP001233999"/>
    </source>
</evidence>
<sequence length="92" mass="10601">IVHFLLCCGLSTMQRASAKIAPHIFKWMWFMYNANCWRKKICADMSRRLVLIPDRTLSSISGGCRCMKPGLRHRSSDQETRIEALATEDALR</sequence>
<keyword evidence="1" id="KW-0732">Signal</keyword>
<name>A0AAD8E848_DIPPU</name>
<accession>A0AAD8E848</accession>
<feature type="non-terminal residue" evidence="2">
    <location>
        <position position="1"/>
    </location>
</feature>
<evidence type="ECO:0000313" key="2">
    <source>
        <dbReference type="EMBL" id="KAJ9580122.1"/>
    </source>
</evidence>
<dbReference type="EMBL" id="JASPKZ010008359">
    <property type="protein sequence ID" value="KAJ9580122.1"/>
    <property type="molecule type" value="Genomic_DNA"/>
</dbReference>
<feature type="signal peptide" evidence="1">
    <location>
        <begin position="1"/>
        <end position="18"/>
    </location>
</feature>
<comment type="caution">
    <text evidence="2">The sequence shown here is derived from an EMBL/GenBank/DDBJ whole genome shotgun (WGS) entry which is preliminary data.</text>
</comment>
<feature type="chain" id="PRO_5042072652" evidence="1">
    <location>
        <begin position="19"/>
        <end position="92"/>
    </location>
</feature>
<keyword evidence="3" id="KW-1185">Reference proteome</keyword>
<feature type="non-terminal residue" evidence="2">
    <location>
        <position position="92"/>
    </location>
</feature>